<feature type="chain" id="PRO_5046298146" description="Small secreted domain" evidence="1">
    <location>
        <begin position="28"/>
        <end position="69"/>
    </location>
</feature>
<evidence type="ECO:0000256" key="1">
    <source>
        <dbReference type="SAM" id="SignalP"/>
    </source>
</evidence>
<dbReference type="EMBL" id="BAABDD010000017">
    <property type="protein sequence ID" value="GAA3752691.1"/>
    <property type="molecule type" value="Genomic_DNA"/>
</dbReference>
<gene>
    <name evidence="2" type="ORF">GCM10022402_34450</name>
</gene>
<evidence type="ECO:0008006" key="4">
    <source>
        <dbReference type="Google" id="ProtNLM"/>
    </source>
</evidence>
<dbReference type="RefSeq" id="WP_344973086.1">
    <property type="nucleotide sequence ID" value="NZ_BAABDD010000017.1"/>
</dbReference>
<organism evidence="2 3">
    <name type="scientific">Salinactinospora qingdaonensis</name>
    <dbReference type="NCBI Taxonomy" id="702744"/>
    <lineage>
        <taxon>Bacteria</taxon>
        <taxon>Bacillati</taxon>
        <taxon>Actinomycetota</taxon>
        <taxon>Actinomycetes</taxon>
        <taxon>Streptosporangiales</taxon>
        <taxon>Nocardiopsidaceae</taxon>
        <taxon>Salinactinospora</taxon>
    </lineage>
</organism>
<protein>
    <recommendedName>
        <fullName evidence="4">Small secreted domain</fullName>
    </recommendedName>
</protein>
<evidence type="ECO:0000313" key="3">
    <source>
        <dbReference type="Proteomes" id="UP001500908"/>
    </source>
</evidence>
<evidence type="ECO:0000313" key="2">
    <source>
        <dbReference type="EMBL" id="GAA3752691.1"/>
    </source>
</evidence>
<accession>A0ABP7G620</accession>
<dbReference type="Proteomes" id="UP001500908">
    <property type="component" value="Unassembled WGS sequence"/>
</dbReference>
<proteinExistence type="predicted"/>
<sequence length="69" mass="6952">MKRIATLSGLIATSALALGALAGPAQADNNADVQNVTIPICADVLQLTGVSSDGCNVVENHLEEGKGSF</sequence>
<name>A0ABP7G620_9ACTN</name>
<comment type="caution">
    <text evidence="2">The sequence shown here is derived from an EMBL/GenBank/DDBJ whole genome shotgun (WGS) entry which is preliminary data.</text>
</comment>
<feature type="signal peptide" evidence="1">
    <location>
        <begin position="1"/>
        <end position="27"/>
    </location>
</feature>
<keyword evidence="3" id="KW-1185">Reference proteome</keyword>
<reference evidence="3" key="1">
    <citation type="journal article" date="2019" name="Int. J. Syst. Evol. Microbiol.">
        <title>The Global Catalogue of Microorganisms (GCM) 10K type strain sequencing project: providing services to taxonomists for standard genome sequencing and annotation.</title>
        <authorList>
            <consortium name="The Broad Institute Genomics Platform"/>
            <consortium name="The Broad Institute Genome Sequencing Center for Infectious Disease"/>
            <person name="Wu L."/>
            <person name="Ma J."/>
        </authorList>
    </citation>
    <scope>NUCLEOTIDE SEQUENCE [LARGE SCALE GENOMIC DNA]</scope>
    <source>
        <strain evidence="3">JCM 17137</strain>
    </source>
</reference>
<keyword evidence="1" id="KW-0732">Signal</keyword>